<feature type="domain" description="Peptidase M13 N-terminal" evidence="11">
    <location>
        <begin position="57"/>
        <end position="420"/>
    </location>
</feature>
<evidence type="ECO:0000256" key="4">
    <source>
        <dbReference type="ARBA" id="ARBA00022670"/>
    </source>
</evidence>
<dbReference type="Gene3D" id="3.40.390.10">
    <property type="entry name" value="Collagenase (Catalytic Domain)"/>
    <property type="match status" value="1"/>
</dbReference>
<reference evidence="12" key="1">
    <citation type="submission" date="2020-05" db="UniProtKB">
        <authorList>
            <consortium name="EnsemblMetazoa"/>
        </authorList>
    </citation>
    <scope>IDENTIFICATION</scope>
    <source>
        <strain evidence="12">USDA</strain>
    </source>
</reference>
<keyword evidence="6" id="KW-0378">Hydrolase</keyword>
<comment type="cofactor">
    <cofactor evidence="1">
        <name>Zn(2+)</name>
        <dbReference type="ChEBI" id="CHEBI:29105"/>
    </cofactor>
</comment>
<evidence type="ECO:0008006" key="14">
    <source>
        <dbReference type="Google" id="ProtNLM"/>
    </source>
</evidence>
<evidence type="ECO:0000256" key="3">
    <source>
        <dbReference type="ARBA" id="ARBA00007357"/>
    </source>
</evidence>
<gene>
    <name evidence="12" type="primary">106082818</name>
</gene>
<evidence type="ECO:0000256" key="2">
    <source>
        <dbReference type="ARBA" id="ARBA00004401"/>
    </source>
</evidence>
<dbReference type="InterPro" id="IPR024079">
    <property type="entry name" value="MetalloPept_cat_dom_sf"/>
</dbReference>
<evidence type="ECO:0000313" key="13">
    <source>
        <dbReference type="Proteomes" id="UP000095300"/>
    </source>
</evidence>
<evidence type="ECO:0000256" key="9">
    <source>
        <dbReference type="SAM" id="SignalP"/>
    </source>
</evidence>
<dbReference type="PANTHER" id="PTHR11733:SF238">
    <property type="entry name" value="FI07649P-RELATED"/>
    <property type="match status" value="1"/>
</dbReference>
<name>A0A1I8QER2_STOCA</name>
<dbReference type="InterPro" id="IPR018497">
    <property type="entry name" value="Peptidase_M13_C"/>
</dbReference>
<dbReference type="CDD" id="cd08662">
    <property type="entry name" value="M13"/>
    <property type="match status" value="1"/>
</dbReference>
<dbReference type="OrthoDB" id="6475849at2759"/>
<feature type="signal peptide" evidence="9">
    <location>
        <begin position="1"/>
        <end position="22"/>
    </location>
</feature>
<evidence type="ECO:0000256" key="8">
    <source>
        <dbReference type="ARBA" id="ARBA00023049"/>
    </source>
</evidence>
<dbReference type="PROSITE" id="PS51885">
    <property type="entry name" value="NEPRILYSIN"/>
    <property type="match status" value="1"/>
</dbReference>
<dbReference type="Gene3D" id="1.10.1380.10">
    <property type="entry name" value="Neutral endopeptidase , domain2"/>
    <property type="match status" value="1"/>
</dbReference>
<proteinExistence type="inferred from homology"/>
<dbReference type="GO" id="GO:0005886">
    <property type="term" value="C:plasma membrane"/>
    <property type="evidence" value="ECO:0007669"/>
    <property type="project" value="UniProtKB-SubCell"/>
</dbReference>
<keyword evidence="9" id="KW-0732">Signal</keyword>
<keyword evidence="4" id="KW-0645">Protease</keyword>
<dbReference type="KEGG" id="scac:106082818"/>
<dbReference type="Pfam" id="PF05649">
    <property type="entry name" value="Peptidase_M13_N"/>
    <property type="match status" value="1"/>
</dbReference>
<protein>
    <recommendedName>
        <fullName evidence="14">Peptidase M13 C-terminal domain-containing protein</fullName>
    </recommendedName>
</protein>
<evidence type="ECO:0000256" key="5">
    <source>
        <dbReference type="ARBA" id="ARBA00022723"/>
    </source>
</evidence>
<dbReference type="PANTHER" id="PTHR11733">
    <property type="entry name" value="ZINC METALLOPROTEASE FAMILY M13 NEPRILYSIN-RELATED"/>
    <property type="match status" value="1"/>
</dbReference>
<evidence type="ECO:0000259" key="10">
    <source>
        <dbReference type="Pfam" id="PF01431"/>
    </source>
</evidence>
<comment type="similarity">
    <text evidence="3">Belongs to the peptidase M13 family.</text>
</comment>
<dbReference type="InterPro" id="IPR008753">
    <property type="entry name" value="Peptidase_M13_N"/>
</dbReference>
<organism evidence="12 13">
    <name type="scientific">Stomoxys calcitrans</name>
    <name type="common">Stable fly</name>
    <name type="synonym">Conops calcitrans</name>
    <dbReference type="NCBI Taxonomy" id="35570"/>
    <lineage>
        <taxon>Eukaryota</taxon>
        <taxon>Metazoa</taxon>
        <taxon>Ecdysozoa</taxon>
        <taxon>Arthropoda</taxon>
        <taxon>Hexapoda</taxon>
        <taxon>Insecta</taxon>
        <taxon>Pterygota</taxon>
        <taxon>Neoptera</taxon>
        <taxon>Endopterygota</taxon>
        <taxon>Diptera</taxon>
        <taxon>Brachycera</taxon>
        <taxon>Muscomorpha</taxon>
        <taxon>Muscoidea</taxon>
        <taxon>Muscidae</taxon>
        <taxon>Stomoxys</taxon>
    </lineage>
</organism>
<dbReference type="InterPro" id="IPR042089">
    <property type="entry name" value="Peptidase_M13_dom_2"/>
</dbReference>
<keyword evidence="7" id="KW-0862">Zinc</keyword>
<comment type="subcellular location">
    <subcellularLocation>
        <location evidence="2">Cell membrane</location>
        <topology evidence="2">Single-pass type II membrane protein</topology>
    </subcellularLocation>
</comment>
<dbReference type="SUPFAM" id="SSF55486">
    <property type="entry name" value="Metalloproteases ('zincins'), catalytic domain"/>
    <property type="match status" value="1"/>
</dbReference>
<dbReference type="GO" id="GO:0016485">
    <property type="term" value="P:protein processing"/>
    <property type="evidence" value="ECO:0007669"/>
    <property type="project" value="TreeGrafter"/>
</dbReference>
<dbReference type="EnsemblMetazoa" id="SCAU016476-RA">
    <property type="protein sequence ID" value="SCAU016476-PA"/>
    <property type="gene ID" value="SCAU016476"/>
</dbReference>
<dbReference type="PRINTS" id="PR00786">
    <property type="entry name" value="NEPRILYSIN"/>
</dbReference>
<dbReference type="Proteomes" id="UP000095300">
    <property type="component" value="Unassembled WGS sequence"/>
</dbReference>
<evidence type="ECO:0000313" key="12">
    <source>
        <dbReference type="EnsemblMetazoa" id="SCAU016476-PA"/>
    </source>
</evidence>
<evidence type="ECO:0000256" key="1">
    <source>
        <dbReference type="ARBA" id="ARBA00001947"/>
    </source>
</evidence>
<keyword evidence="5" id="KW-0479">Metal-binding</keyword>
<dbReference type="GO" id="GO:0004222">
    <property type="term" value="F:metalloendopeptidase activity"/>
    <property type="evidence" value="ECO:0007669"/>
    <property type="project" value="InterPro"/>
</dbReference>
<evidence type="ECO:0000259" key="11">
    <source>
        <dbReference type="Pfam" id="PF05649"/>
    </source>
</evidence>
<feature type="chain" id="PRO_5009328185" description="Peptidase M13 C-terminal domain-containing protein" evidence="9">
    <location>
        <begin position="23"/>
        <end position="680"/>
    </location>
</feature>
<accession>A0A1I8QER2</accession>
<evidence type="ECO:0000256" key="7">
    <source>
        <dbReference type="ARBA" id="ARBA00022833"/>
    </source>
</evidence>
<dbReference type="AlphaFoldDB" id="A0A1I8QER2"/>
<evidence type="ECO:0000256" key="6">
    <source>
        <dbReference type="ARBA" id="ARBA00022801"/>
    </source>
</evidence>
<sequence length="680" mass="78371">MLKKIFACYAWVLMGLLPTIGATPISIAELNAQHSQSIVRQTKATEMLKYFNDSVDPCEDFFEFTCGNFGKYHPTNTTVNTFEILEKAMFNKIKKVMEADDSNDTDIDRNMKNFYRSCISAPGLRDSYKDKLQAVVTEFGQMPVLAGENWQESDFNWSSTVAKIIYKSGLHIFFEIAVNSDLNDNSINRVAFAQPSFALRDISLYVDESLPMAREKRKKTIAKDLHNFLGVEQELAATTAQEILDFEITLARGMIDLKLDLSLSELYSLVDIETVQEKYLPVWDTKKLINEAMGFTPDMLIVQPSYLDHTFEVMKNASPKAVANYLYYEYLTNFMYEIQNSPEKEEKNCIKKTKNIFYQPLVNLIYRKYFNEEMKEGVNFMWHELKTAFENSLKTDKLSWMSAAVREYASEKLKAMNLEILTYEHKNFSEEFQDMEINNFDYVQNVKAILEYEGKKARAKFDKSPEPMIATGFSPFNVIIENAVKIPIDFLQPFYAWSSSYPYAYNFGTLGFAVAHEILHGFDDIGRSCDIKGNIQDWWDAESEKEFREHARCFVDQYKSYSYGGRLLPEMTAQGENIADNGGVRLAYEAYLSWSEKHEDAEESFPGLDYNNHQLFFISYGQLWCAATHPDFMLQQAASDIHVPEKFRVIGPLSNFEEFAKEFKCAVGSVMNPEKKCGIY</sequence>
<keyword evidence="13" id="KW-1185">Reference proteome</keyword>
<dbReference type="InterPro" id="IPR000718">
    <property type="entry name" value="Peptidase_M13"/>
</dbReference>
<keyword evidence="8" id="KW-0482">Metalloprotease</keyword>
<dbReference type="Pfam" id="PF01431">
    <property type="entry name" value="Peptidase_M13"/>
    <property type="match status" value="1"/>
</dbReference>
<dbReference type="VEuPathDB" id="VectorBase:SCAU016476"/>
<feature type="domain" description="Peptidase M13 C-terminal" evidence="10">
    <location>
        <begin position="481"/>
        <end position="678"/>
    </location>
</feature>
<dbReference type="GO" id="GO:0046872">
    <property type="term" value="F:metal ion binding"/>
    <property type="evidence" value="ECO:0007669"/>
    <property type="project" value="UniProtKB-KW"/>
</dbReference>